<gene>
    <name evidence="1" type="ORF">MIN45_P1468</name>
</gene>
<evidence type="ECO:0000313" key="2">
    <source>
        <dbReference type="Proteomes" id="UP001321450"/>
    </source>
</evidence>
<dbReference type="SUPFAM" id="SSF53706">
    <property type="entry name" value="Formate dehydrogenase/DMSO reductase, domains 1-3"/>
    <property type="match status" value="1"/>
</dbReference>
<keyword evidence="2" id="KW-1185">Reference proteome</keyword>
<name>A0AAU9BZP2_9GAMM</name>
<dbReference type="GO" id="GO:0015948">
    <property type="term" value="P:methanogenesis"/>
    <property type="evidence" value="ECO:0007669"/>
    <property type="project" value="InterPro"/>
</dbReference>
<dbReference type="InterPro" id="IPR016457">
    <property type="entry name" value="Formylmethanofuran_DH_bsu"/>
</dbReference>
<organism evidence="1 2">
    <name type="scientific">Methylomarinovum tepidoasis</name>
    <dbReference type="NCBI Taxonomy" id="2840183"/>
    <lineage>
        <taxon>Bacteria</taxon>
        <taxon>Pseudomonadati</taxon>
        <taxon>Pseudomonadota</taxon>
        <taxon>Gammaproteobacteria</taxon>
        <taxon>Methylococcales</taxon>
        <taxon>Methylothermaceae</taxon>
        <taxon>Methylomarinovum</taxon>
    </lineage>
</organism>
<proteinExistence type="predicted"/>
<dbReference type="AlphaFoldDB" id="A0AAU9BZP2"/>
<keyword evidence="1" id="KW-0560">Oxidoreductase</keyword>
<dbReference type="NCBIfam" id="TIGR03129">
    <property type="entry name" value="one_C_dehyd_B"/>
    <property type="match status" value="1"/>
</dbReference>
<evidence type="ECO:0000313" key="1">
    <source>
        <dbReference type="EMBL" id="BCX89098.1"/>
    </source>
</evidence>
<dbReference type="RefSeq" id="WP_337250340.1">
    <property type="nucleotide sequence ID" value="NZ_AP024718.1"/>
</dbReference>
<dbReference type="Gene3D" id="3.40.50.1220">
    <property type="entry name" value="TPP-binding domain"/>
    <property type="match status" value="1"/>
</dbReference>
<sequence>MAKMTEPGMWVEVPSPFCGIAADDLTLRIGDDGRVEVVENGDAVTRAGFEQPLGDTCPRVRGKPVDLETAVAEAAGILGKAEAPLFAGMAADVNGIRAALSLADRLGAVVDTVNAEASLRNLLVLQDSGWMTCTLAEVKNRADLIVVVGCDIDAAFPRFFERHVWQDGMFVTAGERRVTFLGKAPSGTSATAPDGTPPRVLACRDGDLPQVVAALRALAKDAPVAAERVGGIHVAELRNLAEALKAARYGVVVWAAGALAWDHAELTVQNLCELVKEINRATRCSGLPLGGKNGDQTVAQVCGWQTGFPLRVDFRRGTPNYDPWLNAADRLLAGGEADALLWLAPFDASQTPPAADVSQVVVGRCGMTLGREPEVFIPVGCPGIDHAGHTYRTDNVVAVRLYRLRETALPSAAEVLQAIEAKLRR</sequence>
<dbReference type="KEGG" id="meiy:MIN45_P1468"/>
<protein>
    <submittedName>
        <fullName evidence="1">Formylmethanofuran dehydrogenase subunit B</fullName>
        <ecNumber evidence="1">1.2.7.12</ecNumber>
    </submittedName>
</protein>
<reference evidence="2" key="1">
    <citation type="journal article" date="2024" name="Int. J. Syst. Evol. Microbiol.">
        <title>Methylomarinovum tepidoasis sp. nov., a moderately thermophilic methanotroph of the family Methylothermaceae isolated from a deep-sea hydrothermal field.</title>
        <authorList>
            <person name="Hirayama H."/>
            <person name="Takaki Y."/>
            <person name="Abe M."/>
            <person name="Miyazaki M."/>
            <person name="Uematsu K."/>
            <person name="Matsui Y."/>
            <person name="Takai K."/>
        </authorList>
    </citation>
    <scope>NUCLEOTIDE SEQUENCE [LARGE SCALE GENOMIC DNA]</scope>
    <source>
        <strain evidence="2">IN45</strain>
    </source>
</reference>
<dbReference type="GO" id="GO:0018493">
    <property type="term" value="F:formylmethanofuran dehydrogenase activity"/>
    <property type="evidence" value="ECO:0007669"/>
    <property type="project" value="UniProtKB-EC"/>
</dbReference>
<dbReference type="EC" id="1.2.7.12" evidence="1"/>
<dbReference type="PIRSF" id="PIRSF005646">
    <property type="entry name" value="FwdB"/>
    <property type="match status" value="1"/>
</dbReference>
<accession>A0AAU9BZP2</accession>
<dbReference type="EMBL" id="AP024718">
    <property type="protein sequence ID" value="BCX89098.1"/>
    <property type="molecule type" value="Genomic_DNA"/>
</dbReference>
<dbReference type="Proteomes" id="UP001321450">
    <property type="component" value="Chromosome"/>
</dbReference>